<reference evidence="1 2" key="1">
    <citation type="submission" date="2019-03" db="EMBL/GenBank/DDBJ databases">
        <title>Draft genome sequences of novel Actinobacteria.</title>
        <authorList>
            <person name="Sahin N."/>
            <person name="Ay H."/>
            <person name="Saygin H."/>
        </authorList>
    </citation>
    <scope>NUCLEOTIDE SEQUENCE [LARGE SCALE GENOMIC DNA]</scope>
    <source>
        <strain evidence="1 2">DSM 45941</strain>
    </source>
</reference>
<comment type="caution">
    <text evidence="1">The sequence shown here is derived from an EMBL/GenBank/DDBJ whole genome shotgun (WGS) entry which is preliminary data.</text>
</comment>
<accession>A0A4R5BHD2</accession>
<dbReference type="AlphaFoldDB" id="A0A4R5BHD2"/>
<evidence type="ECO:0000313" key="1">
    <source>
        <dbReference type="EMBL" id="TDD85891.1"/>
    </source>
</evidence>
<protein>
    <submittedName>
        <fullName evidence="1">Uncharacterized protein</fullName>
    </submittedName>
</protein>
<gene>
    <name evidence="1" type="ORF">E1293_10405</name>
</gene>
<organism evidence="1 2">
    <name type="scientific">Actinomadura darangshiensis</name>
    <dbReference type="NCBI Taxonomy" id="705336"/>
    <lineage>
        <taxon>Bacteria</taxon>
        <taxon>Bacillati</taxon>
        <taxon>Actinomycetota</taxon>
        <taxon>Actinomycetes</taxon>
        <taxon>Streptosporangiales</taxon>
        <taxon>Thermomonosporaceae</taxon>
        <taxon>Actinomadura</taxon>
    </lineage>
</organism>
<dbReference type="Proteomes" id="UP000295578">
    <property type="component" value="Unassembled WGS sequence"/>
</dbReference>
<dbReference type="EMBL" id="SMKY01000033">
    <property type="protein sequence ID" value="TDD85891.1"/>
    <property type="molecule type" value="Genomic_DNA"/>
</dbReference>
<dbReference type="OrthoDB" id="3431870at2"/>
<proteinExistence type="predicted"/>
<dbReference type="RefSeq" id="WP_132196366.1">
    <property type="nucleotide sequence ID" value="NZ_SMKY01000033.1"/>
</dbReference>
<name>A0A4R5BHD2_9ACTN</name>
<keyword evidence="2" id="KW-1185">Reference proteome</keyword>
<sequence>MTRDDYPDDELRRTADILFTVKLKADELRFEVVPDSSVEFTEDAADDSTSGSIRTNLPDEVEENVTYRDVHIHYAIAAKLRERP</sequence>
<evidence type="ECO:0000313" key="2">
    <source>
        <dbReference type="Proteomes" id="UP000295578"/>
    </source>
</evidence>